<feature type="transmembrane region" description="Helical" evidence="10">
    <location>
        <begin position="114"/>
        <end position="132"/>
    </location>
</feature>
<feature type="transmembrane region" description="Helical" evidence="10">
    <location>
        <begin position="444"/>
        <end position="463"/>
    </location>
</feature>
<evidence type="ECO:0000313" key="12">
    <source>
        <dbReference type="Proteomes" id="UP000595001"/>
    </source>
</evidence>
<feature type="transmembrane region" description="Helical" evidence="10">
    <location>
        <begin position="410"/>
        <end position="438"/>
    </location>
</feature>
<keyword evidence="3" id="KW-0050">Antiport</keyword>
<dbReference type="AlphaFoldDB" id="A0A7T3FVB5"/>
<keyword evidence="7" id="KW-0406">Ion transport</keyword>
<evidence type="ECO:0000256" key="6">
    <source>
        <dbReference type="ARBA" id="ARBA00022989"/>
    </source>
</evidence>
<evidence type="ECO:0000256" key="7">
    <source>
        <dbReference type="ARBA" id="ARBA00023065"/>
    </source>
</evidence>
<dbReference type="InterPro" id="IPR048279">
    <property type="entry name" value="MdtK-like"/>
</dbReference>
<evidence type="ECO:0000313" key="11">
    <source>
        <dbReference type="EMBL" id="QPV61346.1"/>
    </source>
</evidence>
<dbReference type="Pfam" id="PF01554">
    <property type="entry name" value="MatE"/>
    <property type="match status" value="2"/>
</dbReference>
<dbReference type="NCBIfam" id="TIGR00797">
    <property type="entry name" value="matE"/>
    <property type="match status" value="1"/>
</dbReference>
<dbReference type="Proteomes" id="UP000595001">
    <property type="component" value="Chromosome"/>
</dbReference>
<dbReference type="InterPro" id="IPR002528">
    <property type="entry name" value="MATE_fam"/>
</dbReference>
<accession>A0A7T3FVB5</accession>
<dbReference type="InterPro" id="IPR050222">
    <property type="entry name" value="MATE_MdtK"/>
</dbReference>
<feature type="transmembrane region" description="Helical" evidence="10">
    <location>
        <begin position="75"/>
        <end position="94"/>
    </location>
</feature>
<evidence type="ECO:0000256" key="4">
    <source>
        <dbReference type="ARBA" id="ARBA00022475"/>
    </source>
</evidence>
<dbReference type="GO" id="GO:0042910">
    <property type="term" value="F:xenobiotic transmembrane transporter activity"/>
    <property type="evidence" value="ECO:0007669"/>
    <property type="project" value="InterPro"/>
</dbReference>
<keyword evidence="5 10" id="KW-0812">Transmembrane</keyword>
<dbReference type="PANTHER" id="PTHR43298">
    <property type="entry name" value="MULTIDRUG RESISTANCE PROTEIN NORM-RELATED"/>
    <property type="match status" value="1"/>
</dbReference>
<feature type="transmembrane region" description="Helical" evidence="10">
    <location>
        <begin position="277"/>
        <end position="296"/>
    </location>
</feature>
<keyword evidence="4" id="KW-1003">Cell membrane</keyword>
<feature type="transmembrane region" description="Helical" evidence="10">
    <location>
        <begin position="47"/>
        <end position="69"/>
    </location>
</feature>
<dbReference type="KEGG" id="hlt:I7X12_11255"/>
<dbReference type="GO" id="GO:0015297">
    <property type="term" value="F:antiporter activity"/>
    <property type="evidence" value="ECO:0007669"/>
    <property type="project" value="UniProtKB-KW"/>
</dbReference>
<sequence>MAVRRRIRNALFAFPALLDRLGIADREKAGEAFDLALPVMVTGALRVLLRVADFLMVGIALGDAAIAGLELGFQYYFVGFGLSLAVSSGTISVVSRLQGADRPDRANLAVKQSLWLALAISLPLTAVAWVYAEPLVGLLTSDAAAVDYGATYLSIVMLSMAPRFWSMVASRALAGSADTRTPMYVRLTTLPTNVALNAALIFGLGPAPALGIAGAAIGTAAANTLAAAVFLALLVSGRYAVTLDLAGRQLDLGLVREILRVGVPLSGMRLLQTFGRFPFLFVLGQLGVGAVAAYAIGRRVILLALMPAWGYSTAASTLVGQYLGSGDERDAADYGWQTLRIALATQLIVAVALVVAARPVAAAFGTDEIDLTVRFIRVFGLSVAGFSISRTMRGSLRGAGDTRWPLYGTILGTYVVRLPVASLALPAGFAVTVLGVSVPLGADLGYTAVFVAIVADFYVKAAVNTGRFWSGKWRDVARASGVGASADD</sequence>
<dbReference type="GeneID" id="60589078"/>
<keyword evidence="6 10" id="KW-1133">Transmembrane helix</keyword>
<evidence type="ECO:0000256" key="9">
    <source>
        <dbReference type="ARBA" id="ARBA00031636"/>
    </source>
</evidence>
<evidence type="ECO:0000256" key="5">
    <source>
        <dbReference type="ARBA" id="ARBA00022692"/>
    </source>
</evidence>
<dbReference type="GO" id="GO:0006811">
    <property type="term" value="P:monoatomic ion transport"/>
    <property type="evidence" value="ECO:0007669"/>
    <property type="project" value="UniProtKB-KW"/>
</dbReference>
<dbReference type="EMBL" id="CP065856">
    <property type="protein sequence ID" value="QPV61346.1"/>
    <property type="molecule type" value="Genomic_DNA"/>
</dbReference>
<gene>
    <name evidence="11" type="ORF">I7X12_11255</name>
</gene>
<dbReference type="CDD" id="cd13137">
    <property type="entry name" value="MATE_NorM_like"/>
    <property type="match status" value="1"/>
</dbReference>
<organism evidence="11 12">
    <name type="scientific">Halosimplex litoreum</name>
    <dbReference type="NCBI Taxonomy" id="1198301"/>
    <lineage>
        <taxon>Archaea</taxon>
        <taxon>Methanobacteriati</taxon>
        <taxon>Methanobacteriota</taxon>
        <taxon>Stenosarchaea group</taxon>
        <taxon>Halobacteria</taxon>
        <taxon>Halobacteriales</taxon>
        <taxon>Haloarculaceae</taxon>
        <taxon>Halosimplex</taxon>
    </lineage>
</organism>
<dbReference type="RefSeq" id="WP_198060179.1">
    <property type="nucleotide sequence ID" value="NZ_CP065856.1"/>
</dbReference>
<evidence type="ECO:0000256" key="1">
    <source>
        <dbReference type="ARBA" id="ARBA00004651"/>
    </source>
</evidence>
<name>A0A7T3FVB5_9EURY</name>
<evidence type="ECO:0000256" key="3">
    <source>
        <dbReference type="ARBA" id="ARBA00022449"/>
    </source>
</evidence>
<evidence type="ECO:0000256" key="10">
    <source>
        <dbReference type="SAM" id="Phobius"/>
    </source>
</evidence>
<protein>
    <recommendedName>
        <fullName evidence="9">Multidrug-efflux transporter</fullName>
    </recommendedName>
</protein>
<dbReference type="GO" id="GO:0005886">
    <property type="term" value="C:plasma membrane"/>
    <property type="evidence" value="ECO:0007669"/>
    <property type="project" value="UniProtKB-SubCell"/>
</dbReference>
<evidence type="ECO:0000256" key="2">
    <source>
        <dbReference type="ARBA" id="ARBA00022448"/>
    </source>
</evidence>
<reference evidence="11 12" key="1">
    <citation type="submission" date="2020-12" db="EMBL/GenBank/DDBJ databases">
        <title>Halosimplex halophilum sp. nov. and Halosimplex salinum sp. nov., two new members of the genus Halosimplex.</title>
        <authorList>
            <person name="Cui H.L."/>
        </authorList>
    </citation>
    <scope>NUCLEOTIDE SEQUENCE [LARGE SCALE GENOMIC DNA]</scope>
    <source>
        <strain evidence="11 12">YGH94</strain>
    </source>
</reference>
<comment type="subcellular location">
    <subcellularLocation>
        <location evidence="1">Cell membrane</location>
        <topology evidence="1">Multi-pass membrane protein</topology>
    </subcellularLocation>
</comment>
<evidence type="ECO:0000256" key="8">
    <source>
        <dbReference type="ARBA" id="ARBA00023136"/>
    </source>
</evidence>
<feature type="transmembrane region" description="Helical" evidence="10">
    <location>
        <begin position="341"/>
        <end position="365"/>
    </location>
</feature>
<keyword evidence="2" id="KW-0813">Transport</keyword>
<dbReference type="PIRSF" id="PIRSF006603">
    <property type="entry name" value="DinF"/>
    <property type="match status" value="1"/>
</dbReference>
<feature type="transmembrane region" description="Helical" evidence="10">
    <location>
        <begin position="152"/>
        <end position="172"/>
    </location>
</feature>
<feature type="transmembrane region" description="Helical" evidence="10">
    <location>
        <begin position="302"/>
        <end position="320"/>
    </location>
</feature>
<dbReference type="PANTHER" id="PTHR43298:SF2">
    <property type="entry name" value="FMN_FAD EXPORTER YEEO-RELATED"/>
    <property type="match status" value="1"/>
</dbReference>
<keyword evidence="8 10" id="KW-0472">Membrane</keyword>
<keyword evidence="12" id="KW-1185">Reference proteome</keyword>
<dbReference type="OrthoDB" id="213143at2157"/>
<proteinExistence type="predicted"/>